<dbReference type="Pfam" id="PF13609">
    <property type="entry name" value="Porin_4"/>
    <property type="match status" value="1"/>
</dbReference>
<feature type="domain" description="Porin" evidence="2">
    <location>
        <begin position="10"/>
        <end position="78"/>
    </location>
</feature>
<dbReference type="Gene3D" id="2.40.160.10">
    <property type="entry name" value="Porin"/>
    <property type="match status" value="1"/>
</dbReference>
<name>A0A1X3D288_9NEIS</name>
<proteinExistence type="predicted"/>
<dbReference type="OrthoDB" id="8607272at2"/>
<evidence type="ECO:0000313" key="3">
    <source>
        <dbReference type="EMBL" id="OSI14039.1"/>
    </source>
</evidence>
<dbReference type="SUPFAM" id="SSF56935">
    <property type="entry name" value="Porins"/>
    <property type="match status" value="1"/>
</dbReference>
<reference evidence="4" key="1">
    <citation type="submission" date="2017-01" db="EMBL/GenBank/DDBJ databases">
        <authorList>
            <person name="Wolfgang W.J."/>
            <person name="Cole J."/>
            <person name="Wroblewski D."/>
            <person name="Mcginnis J."/>
            <person name="Musser K.A."/>
        </authorList>
    </citation>
    <scope>NUCLEOTIDE SEQUENCE [LARGE SCALE GENOMIC DNA]</scope>
    <source>
        <strain evidence="4">DSM 19151</strain>
    </source>
</reference>
<dbReference type="STRING" id="194197.BWD09_11565"/>
<dbReference type="AlphaFoldDB" id="A0A1X3D288"/>
<gene>
    <name evidence="3" type="ORF">BWD09_11565</name>
</gene>
<dbReference type="Proteomes" id="UP000193118">
    <property type="component" value="Unassembled WGS sequence"/>
</dbReference>
<dbReference type="InterPro" id="IPR023614">
    <property type="entry name" value="Porin_dom_sf"/>
</dbReference>
<accession>A0A1X3D288</accession>
<comment type="caution">
    <text evidence="3">The sequence shown here is derived from an EMBL/GenBank/DDBJ whole genome shotgun (WGS) entry which is preliminary data.</text>
</comment>
<dbReference type="GeneID" id="94581634"/>
<feature type="chain" id="PRO_5012304354" description="Porin domain-containing protein" evidence="1">
    <location>
        <begin position="20"/>
        <end position="112"/>
    </location>
</feature>
<evidence type="ECO:0000313" key="4">
    <source>
        <dbReference type="Proteomes" id="UP000193118"/>
    </source>
</evidence>
<keyword evidence="1" id="KW-0732">Signal</keyword>
<evidence type="ECO:0000256" key="1">
    <source>
        <dbReference type="SAM" id="SignalP"/>
    </source>
</evidence>
<dbReference type="RefSeq" id="WP_085366950.1">
    <property type="nucleotide sequence ID" value="NZ_CAUJPZ010000018.1"/>
</dbReference>
<dbReference type="EMBL" id="MTBO01000045">
    <property type="protein sequence ID" value="OSI14039.1"/>
    <property type="molecule type" value="Genomic_DNA"/>
</dbReference>
<feature type="signal peptide" evidence="1">
    <location>
        <begin position="1"/>
        <end position="19"/>
    </location>
</feature>
<dbReference type="GO" id="GO:0015288">
    <property type="term" value="F:porin activity"/>
    <property type="evidence" value="ECO:0007669"/>
    <property type="project" value="InterPro"/>
</dbReference>
<keyword evidence="4" id="KW-1185">Reference proteome</keyword>
<sequence>MNRTTVWLLASLLPAVAAAEVRLYGNIRSGVEVSQTKIGGERHSRTSVSDFGSYIGLSGSHPIGGGGTNAVWKFEQDAPAGRSSGSMRDYFREKKAGAGCIYRIERCGEPFA</sequence>
<dbReference type="GO" id="GO:0016020">
    <property type="term" value="C:membrane"/>
    <property type="evidence" value="ECO:0007669"/>
    <property type="project" value="InterPro"/>
</dbReference>
<evidence type="ECO:0000259" key="2">
    <source>
        <dbReference type="Pfam" id="PF13609"/>
    </source>
</evidence>
<organism evidence="3 4">
    <name type="scientific">Neisseria dentiae</name>
    <dbReference type="NCBI Taxonomy" id="194197"/>
    <lineage>
        <taxon>Bacteria</taxon>
        <taxon>Pseudomonadati</taxon>
        <taxon>Pseudomonadota</taxon>
        <taxon>Betaproteobacteria</taxon>
        <taxon>Neisseriales</taxon>
        <taxon>Neisseriaceae</taxon>
        <taxon>Neisseria</taxon>
    </lineage>
</organism>
<dbReference type="InterPro" id="IPR033900">
    <property type="entry name" value="Gram_neg_porin_domain"/>
</dbReference>
<protein>
    <recommendedName>
        <fullName evidence="2">Porin domain-containing protein</fullName>
    </recommendedName>
</protein>